<dbReference type="NCBIfam" id="TIGR00199">
    <property type="entry name" value="PncC_domain"/>
    <property type="match status" value="1"/>
</dbReference>
<evidence type="ECO:0000313" key="3">
    <source>
        <dbReference type="Proteomes" id="UP000640333"/>
    </source>
</evidence>
<proteinExistence type="predicted"/>
<feature type="domain" description="CinA C-terminal" evidence="1">
    <location>
        <begin position="9"/>
        <end position="159"/>
    </location>
</feature>
<protein>
    <submittedName>
        <fullName evidence="2">CinA family protein</fullName>
    </submittedName>
</protein>
<name>A0A8J7FJP9_9GAMM</name>
<organism evidence="2 3">
    <name type="scientific">Pontibacterium sinense</name>
    <dbReference type="NCBI Taxonomy" id="2781979"/>
    <lineage>
        <taxon>Bacteria</taxon>
        <taxon>Pseudomonadati</taxon>
        <taxon>Pseudomonadota</taxon>
        <taxon>Gammaproteobacteria</taxon>
        <taxon>Oceanospirillales</taxon>
        <taxon>Oceanospirillaceae</taxon>
        <taxon>Pontibacterium</taxon>
    </lineage>
</organism>
<keyword evidence="3" id="KW-1185">Reference proteome</keyword>
<dbReference type="SUPFAM" id="SSF142433">
    <property type="entry name" value="CinA-like"/>
    <property type="match status" value="1"/>
</dbReference>
<dbReference type="InterPro" id="IPR036653">
    <property type="entry name" value="CinA-like_C"/>
</dbReference>
<sequence>MQQVIAEKVEQLAEQLLARGWTVTAAESCTGGGVAMSITELAGSSAWFEGSYVTYSNRLKELMLGVSAATLNNSGAVSEEVATEMAIGARDVAGADLSIAISGIAGPGGGTPDKPVGMVCFACACRDQSVSMQTCYFEGDRHDVRQQAINHALQMLLDKLS</sequence>
<gene>
    <name evidence="2" type="ORF">IOQ59_02220</name>
</gene>
<reference evidence="2" key="1">
    <citation type="submission" date="2020-10" db="EMBL/GenBank/DDBJ databases">
        <title>Bacterium isolated from coastal waters sediment.</title>
        <authorList>
            <person name="Chen R.-J."/>
            <person name="Lu D.-C."/>
            <person name="Zhu K.-L."/>
            <person name="Du Z.-J."/>
        </authorList>
    </citation>
    <scope>NUCLEOTIDE SEQUENCE</scope>
    <source>
        <strain evidence="2">N1Y112</strain>
    </source>
</reference>
<comment type="caution">
    <text evidence="2">The sequence shown here is derived from an EMBL/GenBank/DDBJ whole genome shotgun (WGS) entry which is preliminary data.</text>
</comment>
<dbReference type="RefSeq" id="WP_193951613.1">
    <property type="nucleotide sequence ID" value="NZ_JADEYS010000001.1"/>
</dbReference>
<dbReference type="EMBL" id="JADEYS010000001">
    <property type="protein sequence ID" value="MBE9396072.1"/>
    <property type="molecule type" value="Genomic_DNA"/>
</dbReference>
<evidence type="ECO:0000259" key="1">
    <source>
        <dbReference type="Pfam" id="PF02464"/>
    </source>
</evidence>
<dbReference type="Gene3D" id="3.90.950.20">
    <property type="entry name" value="CinA-like"/>
    <property type="match status" value="1"/>
</dbReference>
<accession>A0A8J7FJP9</accession>
<dbReference type="AlphaFoldDB" id="A0A8J7FJP9"/>
<evidence type="ECO:0000313" key="2">
    <source>
        <dbReference type="EMBL" id="MBE9396072.1"/>
    </source>
</evidence>
<dbReference type="Proteomes" id="UP000640333">
    <property type="component" value="Unassembled WGS sequence"/>
</dbReference>
<dbReference type="Pfam" id="PF02464">
    <property type="entry name" value="CinA"/>
    <property type="match status" value="1"/>
</dbReference>
<dbReference type="InterPro" id="IPR008136">
    <property type="entry name" value="CinA_C"/>
</dbReference>